<gene>
    <name evidence="4" type="ORF">AW06_001822</name>
</gene>
<keyword evidence="2" id="KW-0597">Phosphoprotein</keyword>
<organism evidence="4 5">
    <name type="scientific">Candidatus Accumulibacter cognatus</name>
    <dbReference type="NCBI Taxonomy" id="2954383"/>
    <lineage>
        <taxon>Bacteria</taxon>
        <taxon>Pseudomonadati</taxon>
        <taxon>Pseudomonadota</taxon>
        <taxon>Betaproteobacteria</taxon>
        <taxon>Candidatus Accumulibacter</taxon>
    </lineage>
</organism>
<dbReference type="GO" id="GO:0004672">
    <property type="term" value="F:protein kinase activity"/>
    <property type="evidence" value="ECO:0007669"/>
    <property type="project" value="UniProtKB-ARBA"/>
</dbReference>
<dbReference type="RefSeq" id="WP_034948101.1">
    <property type="nucleotide sequence ID" value="NZ_JDST02000034.1"/>
</dbReference>
<evidence type="ECO:0000259" key="3">
    <source>
        <dbReference type="PROSITE" id="PS50894"/>
    </source>
</evidence>
<feature type="modified residue" description="Phosphohistidine" evidence="2">
    <location>
        <position position="69"/>
    </location>
</feature>
<evidence type="ECO:0000256" key="2">
    <source>
        <dbReference type="PROSITE-ProRule" id="PRU00110"/>
    </source>
</evidence>
<name>A0A080M9H8_9PROT</name>
<dbReference type="Gene3D" id="1.20.120.160">
    <property type="entry name" value="HPT domain"/>
    <property type="match status" value="1"/>
</dbReference>
<keyword evidence="1" id="KW-0902">Two-component regulatory system</keyword>
<accession>A0A080M9H8</accession>
<dbReference type="Proteomes" id="UP000021315">
    <property type="component" value="Unassembled WGS sequence"/>
</dbReference>
<protein>
    <submittedName>
        <fullName evidence="4">Hpt domain protein</fullName>
    </submittedName>
</protein>
<sequence>MDSIDSDADATPTFDPSIVQSLPMVADGSNPEFADRVLDMFTRNATTLLAAIDSAMQQGDAKALQRSAHTLKSSSATVGAMALSEKARDLEMRLRAGELPGTDWPQALRGAYDDFASALTRHRAAAEVAKAT</sequence>
<dbReference type="Pfam" id="PF01627">
    <property type="entry name" value="Hpt"/>
    <property type="match status" value="1"/>
</dbReference>
<dbReference type="AlphaFoldDB" id="A0A080M9H8"/>
<dbReference type="InterPro" id="IPR008207">
    <property type="entry name" value="Sig_transdc_His_kin_Hpt_dom"/>
</dbReference>
<evidence type="ECO:0000313" key="4">
    <source>
        <dbReference type="EMBL" id="KFB77090.1"/>
    </source>
</evidence>
<dbReference type="PROSITE" id="PS50894">
    <property type="entry name" value="HPT"/>
    <property type="match status" value="1"/>
</dbReference>
<dbReference type="STRING" id="1453999.AW06_001822"/>
<dbReference type="EMBL" id="JDST02000034">
    <property type="protein sequence ID" value="KFB77090.1"/>
    <property type="molecule type" value="Genomic_DNA"/>
</dbReference>
<evidence type="ECO:0000256" key="1">
    <source>
        <dbReference type="ARBA" id="ARBA00023012"/>
    </source>
</evidence>
<feature type="domain" description="HPt" evidence="3">
    <location>
        <begin position="30"/>
        <end position="122"/>
    </location>
</feature>
<evidence type="ECO:0000313" key="5">
    <source>
        <dbReference type="Proteomes" id="UP000021315"/>
    </source>
</evidence>
<dbReference type="CDD" id="cd00088">
    <property type="entry name" value="HPT"/>
    <property type="match status" value="1"/>
</dbReference>
<dbReference type="InterPro" id="IPR036641">
    <property type="entry name" value="HPT_dom_sf"/>
</dbReference>
<dbReference type="SUPFAM" id="SSF47226">
    <property type="entry name" value="Histidine-containing phosphotransfer domain, HPT domain"/>
    <property type="match status" value="1"/>
</dbReference>
<dbReference type="GO" id="GO:0000160">
    <property type="term" value="P:phosphorelay signal transduction system"/>
    <property type="evidence" value="ECO:0007669"/>
    <property type="project" value="UniProtKB-KW"/>
</dbReference>
<keyword evidence="5" id="KW-1185">Reference proteome</keyword>
<proteinExistence type="predicted"/>
<reference evidence="4" key="1">
    <citation type="submission" date="2014-02" db="EMBL/GenBank/DDBJ databases">
        <title>Expanding our view of genomic diversity in Candidatus Accumulibacter clades.</title>
        <authorList>
            <person name="Skennerton C.T."/>
            <person name="Barr J.J."/>
            <person name="Slater F.R."/>
            <person name="Bond P.L."/>
            <person name="Tyson G.W."/>
        </authorList>
    </citation>
    <scope>NUCLEOTIDE SEQUENCE [LARGE SCALE GENOMIC DNA]</scope>
</reference>
<comment type="caution">
    <text evidence="4">The sequence shown here is derived from an EMBL/GenBank/DDBJ whole genome shotgun (WGS) entry which is preliminary data.</text>
</comment>